<feature type="compositionally biased region" description="Polar residues" evidence="1">
    <location>
        <begin position="238"/>
        <end position="257"/>
    </location>
</feature>
<reference evidence="2 3" key="1">
    <citation type="submission" date="2022-08" db="EMBL/GenBank/DDBJ databases">
        <title>Reclassification of Massilia species as members of the genera Telluria, Duganella, Pseudoduganella, Mokoshia gen. nov. and Zemynaea gen. nov. using orthogonal and non-orthogonal genome-based approaches.</title>
        <authorList>
            <person name="Bowman J.P."/>
        </authorList>
    </citation>
    <scope>NUCLEOTIDE SEQUENCE [LARGE SCALE GENOMIC DNA]</scope>
    <source>
        <strain evidence="2 3">JCM 31607</strain>
    </source>
</reference>
<protein>
    <submittedName>
        <fullName evidence="2">Uncharacterized protein</fullName>
    </submittedName>
</protein>
<feature type="compositionally biased region" description="Low complexity" evidence="1">
    <location>
        <begin position="206"/>
        <end position="229"/>
    </location>
</feature>
<proteinExistence type="predicted"/>
<dbReference type="RefSeq" id="WP_258855001.1">
    <property type="nucleotide sequence ID" value="NZ_JANUGV010000001.1"/>
</dbReference>
<feature type="compositionally biased region" description="Polar residues" evidence="1">
    <location>
        <begin position="1"/>
        <end position="29"/>
    </location>
</feature>
<dbReference type="Proteomes" id="UP001205861">
    <property type="component" value="Unassembled WGS sequence"/>
</dbReference>
<feature type="compositionally biased region" description="Polar residues" evidence="1">
    <location>
        <begin position="43"/>
        <end position="61"/>
    </location>
</feature>
<organism evidence="2 3">
    <name type="scientific">Massilia solisilvae</name>
    <dbReference type="NCBI Taxonomy" id="1811225"/>
    <lineage>
        <taxon>Bacteria</taxon>
        <taxon>Pseudomonadati</taxon>
        <taxon>Pseudomonadota</taxon>
        <taxon>Betaproteobacteria</taxon>
        <taxon>Burkholderiales</taxon>
        <taxon>Oxalobacteraceae</taxon>
        <taxon>Telluria group</taxon>
        <taxon>Massilia</taxon>
    </lineage>
</organism>
<name>A0ABT2BFR6_9BURK</name>
<keyword evidence="3" id="KW-1185">Reference proteome</keyword>
<gene>
    <name evidence="2" type="ORF">NX773_03605</name>
</gene>
<feature type="compositionally biased region" description="Basic and acidic residues" evidence="1">
    <location>
        <begin position="113"/>
        <end position="124"/>
    </location>
</feature>
<dbReference type="EMBL" id="JANUGV010000001">
    <property type="protein sequence ID" value="MCS0607252.1"/>
    <property type="molecule type" value="Genomic_DNA"/>
</dbReference>
<comment type="caution">
    <text evidence="2">The sequence shown here is derived from an EMBL/GenBank/DDBJ whole genome shotgun (WGS) entry which is preliminary data.</text>
</comment>
<feature type="region of interest" description="Disordered" evidence="1">
    <location>
        <begin position="1"/>
        <end position="344"/>
    </location>
</feature>
<sequence length="344" mass="35639">MDANQRSEVNNQTNNGANEKWTPGSQGKTQAEGPLDHTYPQGAVQQRGNQQEGHAGTQQSGAGPGITGPAQDLGPDLHGGSMQTQQTGGTGPQQGITDSHQRAMEQRSGAYGKLEEPVGDRPKDTGVSLQGDRQSGNTQATERMNPQNAAQPELQGGSLGVHHGSQQSTQGGGQYGPQTAIPRNQGGSMGQQAATAQGTQGGGQLGPQLDQAGMQRTGSMSQQSGSLQGQGTGMAQPRGTQQGHASTDRIGSQTGNYQREMGTHESNDVTGGLPRSPGNSGPYPDKRSTHLTGPDNLADLHRDDIGIHESNNSSGGLPRSPGGANKLSADEKMDDDTGFSNPRR</sequence>
<feature type="compositionally biased region" description="Polar residues" evidence="1">
    <location>
        <begin position="127"/>
        <end position="150"/>
    </location>
</feature>
<evidence type="ECO:0000256" key="1">
    <source>
        <dbReference type="SAM" id="MobiDB-lite"/>
    </source>
</evidence>
<evidence type="ECO:0000313" key="3">
    <source>
        <dbReference type="Proteomes" id="UP001205861"/>
    </source>
</evidence>
<accession>A0ABT2BFR6</accession>
<feature type="compositionally biased region" description="Basic and acidic residues" evidence="1">
    <location>
        <begin position="298"/>
        <end position="307"/>
    </location>
</feature>
<evidence type="ECO:0000313" key="2">
    <source>
        <dbReference type="EMBL" id="MCS0607252.1"/>
    </source>
</evidence>
<feature type="compositionally biased region" description="Low complexity" evidence="1">
    <location>
        <begin position="79"/>
        <end position="97"/>
    </location>
</feature>